<evidence type="ECO:0000256" key="5">
    <source>
        <dbReference type="ARBA" id="ARBA00022737"/>
    </source>
</evidence>
<keyword evidence="4" id="KW-0747">Spliceosome</keyword>
<keyword evidence="5" id="KW-0677">Repeat</keyword>
<comment type="caution">
    <text evidence="13">The sequence shown here is derived from an EMBL/GenBank/DDBJ whole genome shotgun (WGS) entry which is preliminary data.</text>
</comment>
<dbReference type="InterPro" id="IPR012677">
    <property type="entry name" value="Nucleotide-bd_a/b_plait_sf"/>
</dbReference>
<feature type="region of interest" description="Disordered" evidence="11">
    <location>
        <begin position="738"/>
        <end position="758"/>
    </location>
</feature>
<keyword evidence="8" id="KW-0539">Nucleus</keyword>
<dbReference type="AlphaFoldDB" id="A0A5N5Q8W6"/>
<dbReference type="PROSITE" id="PS50102">
    <property type="entry name" value="RRM"/>
    <property type="match status" value="1"/>
</dbReference>
<dbReference type="SMART" id="SM00360">
    <property type="entry name" value="RRM"/>
    <property type="match status" value="2"/>
</dbReference>
<feature type="region of interest" description="Disordered" evidence="11">
    <location>
        <begin position="528"/>
        <end position="717"/>
    </location>
</feature>
<evidence type="ECO:0000259" key="12">
    <source>
        <dbReference type="PROSITE" id="PS50102"/>
    </source>
</evidence>
<dbReference type="PANTHER" id="PTHR48030:SF3">
    <property type="entry name" value="SPLICING FACTOR 3B SUBUNIT 4"/>
    <property type="match status" value="1"/>
</dbReference>
<feature type="compositionally biased region" description="Polar residues" evidence="11">
    <location>
        <begin position="402"/>
        <end position="412"/>
    </location>
</feature>
<evidence type="ECO:0000256" key="2">
    <source>
        <dbReference type="ARBA" id="ARBA00008363"/>
    </source>
</evidence>
<evidence type="ECO:0000256" key="3">
    <source>
        <dbReference type="ARBA" id="ARBA00022664"/>
    </source>
</evidence>
<evidence type="ECO:0000256" key="7">
    <source>
        <dbReference type="ARBA" id="ARBA00023187"/>
    </source>
</evidence>
<dbReference type="FunFam" id="3.30.70.330:FF:000059">
    <property type="entry name" value="splicing factor 3B subunit 4"/>
    <property type="match status" value="1"/>
</dbReference>
<evidence type="ECO:0000313" key="14">
    <source>
        <dbReference type="Proteomes" id="UP000383932"/>
    </source>
</evidence>
<evidence type="ECO:0000256" key="6">
    <source>
        <dbReference type="ARBA" id="ARBA00022884"/>
    </source>
</evidence>
<dbReference type="OrthoDB" id="10259687at2759"/>
<dbReference type="InterPro" id="IPR034159">
    <property type="entry name" value="SF3B4_RRM2"/>
</dbReference>
<evidence type="ECO:0000256" key="10">
    <source>
        <dbReference type="PROSITE-ProRule" id="PRU00176"/>
    </source>
</evidence>
<dbReference type="Proteomes" id="UP000383932">
    <property type="component" value="Unassembled WGS sequence"/>
</dbReference>
<dbReference type="InterPro" id="IPR052084">
    <property type="entry name" value="SF3B4_spliceosome_assoc"/>
</dbReference>
<keyword evidence="14" id="KW-1185">Reference proteome</keyword>
<dbReference type="Pfam" id="PF00076">
    <property type="entry name" value="RRM_1"/>
    <property type="match status" value="2"/>
</dbReference>
<dbReference type="GO" id="GO:0005686">
    <property type="term" value="C:U2 snRNP"/>
    <property type="evidence" value="ECO:0007669"/>
    <property type="project" value="TreeGrafter"/>
</dbReference>
<dbReference type="GO" id="GO:0005730">
    <property type="term" value="C:nucleolus"/>
    <property type="evidence" value="ECO:0007669"/>
    <property type="project" value="TreeGrafter"/>
</dbReference>
<dbReference type="GO" id="GO:0048026">
    <property type="term" value="P:positive regulation of mRNA splicing, via spliceosome"/>
    <property type="evidence" value="ECO:0007669"/>
    <property type="project" value="TreeGrafter"/>
</dbReference>
<gene>
    <name evidence="13" type="ORF">CTheo_8692</name>
</gene>
<dbReference type="GO" id="GO:0071011">
    <property type="term" value="C:precatalytic spliceosome"/>
    <property type="evidence" value="ECO:0007669"/>
    <property type="project" value="TreeGrafter"/>
</dbReference>
<comment type="subcellular location">
    <subcellularLocation>
        <location evidence="1">Nucleus</location>
    </subcellularLocation>
</comment>
<dbReference type="InterPro" id="IPR000504">
    <property type="entry name" value="RRM_dom"/>
</dbReference>
<proteinExistence type="inferred from homology"/>
<keyword evidence="3" id="KW-0507">mRNA processing</keyword>
<name>A0A5N5Q8W6_9AGAM</name>
<evidence type="ECO:0000256" key="4">
    <source>
        <dbReference type="ARBA" id="ARBA00022728"/>
    </source>
</evidence>
<feature type="domain" description="RRM" evidence="12">
    <location>
        <begin position="206"/>
        <end position="285"/>
    </location>
</feature>
<keyword evidence="7" id="KW-0508">mRNA splicing</keyword>
<evidence type="ECO:0000313" key="13">
    <source>
        <dbReference type="EMBL" id="KAB5587866.1"/>
    </source>
</evidence>
<feature type="compositionally biased region" description="Basic and acidic residues" evidence="11">
    <location>
        <begin position="607"/>
        <end position="623"/>
    </location>
</feature>
<evidence type="ECO:0000256" key="11">
    <source>
        <dbReference type="SAM" id="MobiDB-lite"/>
    </source>
</evidence>
<feature type="compositionally biased region" description="Low complexity" evidence="11">
    <location>
        <begin position="743"/>
        <end position="758"/>
    </location>
</feature>
<keyword evidence="6 10" id="KW-0694">RNA-binding</keyword>
<reference evidence="13 14" key="1">
    <citation type="journal article" date="2019" name="Fungal Biol. Biotechnol.">
        <title>Draft genome sequence of fastidious pathogen Ceratobasidium theobromae, which causes vascular-streak dieback in Theobroma cacao.</title>
        <authorList>
            <person name="Ali S.S."/>
            <person name="Asman A."/>
            <person name="Shao J."/>
            <person name="Firmansyah A.P."/>
            <person name="Susilo A.W."/>
            <person name="Rosmana A."/>
            <person name="McMahon P."/>
            <person name="Junaid M."/>
            <person name="Guest D."/>
            <person name="Kheng T.Y."/>
            <person name="Meinhardt L.W."/>
            <person name="Bailey B.A."/>
        </authorList>
    </citation>
    <scope>NUCLEOTIDE SEQUENCE [LARGE SCALE GENOMIC DNA]</scope>
    <source>
        <strain evidence="13 14">CT2</strain>
    </source>
</reference>
<dbReference type="EMBL" id="SSOP01000717">
    <property type="protein sequence ID" value="KAB5587866.1"/>
    <property type="molecule type" value="Genomic_DNA"/>
</dbReference>
<evidence type="ECO:0000256" key="8">
    <source>
        <dbReference type="ARBA" id="ARBA00023242"/>
    </source>
</evidence>
<dbReference type="InterPro" id="IPR035979">
    <property type="entry name" value="RBD_domain_sf"/>
</dbReference>
<feature type="region of interest" description="Disordered" evidence="11">
    <location>
        <begin position="402"/>
        <end position="430"/>
    </location>
</feature>
<evidence type="ECO:0000256" key="9">
    <source>
        <dbReference type="ARBA" id="ARBA00070533"/>
    </source>
</evidence>
<comment type="similarity">
    <text evidence="2">Belongs to the SF3B4 family.</text>
</comment>
<organism evidence="13 14">
    <name type="scientific">Ceratobasidium theobromae</name>
    <dbReference type="NCBI Taxonomy" id="1582974"/>
    <lineage>
        <taxon>Eukaryota</taxon>
        <taxon>Fungi</taxon>
        <taxon>Dikarya</taxon>
        <taxon>Basidiomycota</taxon>
        <taxon>Agaricomycotina</taxon>
        <taxon>Agaricomycetes</taxon>
        <taxon>Cantharellales</taxon>
        <taxon>Ceratobasidiaceae</taxon>
        <taxon>Ceratobasidium</taxon>
    </lineage>
</organism>
<dbReference type="GO" id="GO:0003723">
    <property type="term" value="F:RNA binding"/>
    <property type="evidence" value="ECO:0007669"/>
    <property type="project" value="UniProtKB-UniRule"/>
</dbReference>
<feature type="compositionally biased region" description="Basic and acidic residues" evidence="11">
    <location>
        <begin position="528"/>
        <end position="538"/>
    </location>
</feature>
<dbReference type="PANTHER" id="PTHR48030">
    <property type="entry name" value="SPLICING FACTOR 3B SUBUNIT 4"/>
    <property type="match status" value="1"/>
</dbReference>
<dbReference type="SUPFAM" id="SSF54928">
    <property type="entry name" value="RNA-binding domain, RBD"/>
    <property type="match status" value="1"/>
</dbReference>
<sequence>MHRLASPYICTTGEFEAKARLSVTLGTTPDAPNEWELTCPPTASNTSTTSRSKLMSSSYSNSNIVKVGIFVEKDSDSDVGTPNGFGKPKMAAHVMDSMRKSKKWIESHVLVFCTRRRLTKHSRQPLSVAFCGQRTMSGRPQEDRNAEATVYLDRISQAHQGFGFCEFLTEEDAEYACKIMNQIKLWGKPIRVNKSSSDKKQLDVGANLFIGGLDPNVDERLLYDTFSSFGVMSTTAKVARDPATGDSKCYGFVAYTDFECADAAIEAMNGQFLMNKAIQVQYAFKKDGKGERHGTAAERLLAAQARKNNVLPMAARPPPAPPGVSFGPRPPMVPYQGPYQGALAAPPPPPGFAPQQAFGMMQPGMVPPPPPGFMAGPPMGMMPPPPPGFQGGPMMPGMATVSRTQPTQQRSDPNLPTMSSTPPTPLESNPSIVSRRVGAGIQARLAKLQGAAGAAVIAREIPKKFPNGYDEPFKERLDGTLRRSLSGTWSSHAMEPDTSAASTDGSHTLVDSQLNTALPAVNEEAELKRRQDFTKNWKEQQAANQLPSPEPSRVQSSPQPIIEEPEPEEEPTNNKPQLVVEPEPEPKETKNGILTPPMSEPSEPSEPEPKPAPKPAPKPEVKPAPRSPAKAPVARPRLSAPPTVPQTPPRLRPRASAPVTPSRPILPPPSSRSHLAIPSPAKLAPPRPHTSMSFRRSSAPERRVFSSKLPEKVIPPPVRPRAISKIYEGPTLSSLAKQRPYVSSRLSLTRAASRTSCL</sequence>
<dbReference type="GO" id="GO:0008380">
    <property type="term" value="P:RNA splicing"/>
    <property type="evidence" value="ECO:0007669"/>
    <property type="project" value="UniProtKB-KW"/>
</dbReference>
<dbReference type="Gene3D" id="3.30.70.330">
    <property type="match status" value="2"/>
</dbReference>
<protein>
    <recommendedName>
        <fullName evidence="9">Splicing factor 3B subunit 4</fullName>
    </recommendedName>
</protein>
<dbReference type="GO" id="GO:0006397">
    <property type="term" value="P:mRNA processing"/>
    <property type="evidence" value="ECO:0007669"/>
    <property type="project" value="UniProtKB-KW"/>
</dbReference>
<evidence type="ECO:0000256" key="1">
    <source>
        <dbReference type="ARBA" id="ARBA00004123"/>
    </source>
</evidence>
<accession>A0A5N5Q8W6</accession>
<dbReference type="CDD" id="cd12335">
    <property type="entry name" value="RRM2_SF3B4"/>
    <property type="match status" value="1"/>
</dbReference>